<sequence>MEDIVIPSNDAEPLVETNTPSVYDGKASRPAYPGSCITYFLRFTCFTEDMLLMMDLSVQGNRGCGIKGRRDTPRVIGGKEALPGEWCW</sequence>
<dbReference type="OrthoDB" id="6437225at2759"/>
<dbReference type="Proteomes" id="UP000887116">
    <property type="component" value="Unassembled WGS sequence"/>
</dbReference>
<comment type="caution">
    <text evidence="1">The sequence shown here is derived from an EMBL/GenBank/DDBJ whole genome shotgun (WGS) entry which is preliminary data.</text>
</comment>
<reference evidence="1" key="1">
    <citation type="submission" date="2020-07" db="EMBL/GenBank/DDBJ databases">
        <title>Multicomponent nature underlies the extraordinary mechanical properties of spider dragline silk.</title>
        <authorList>
            <person name="Kono N."/>
            <person name="Nakamura H."/>
            <person name="Mori M."/>
            <person name="Yoshida Y."/>
            <person name="Ohtoshi R."/>
            <person name="Malay A.D."/>
            <person name="Moran D.A.P."/>
            <person name="Tomita M."/>
            <person name="Numata K."/>
            <person name="Arakawa K."/>
        </authorList>
    </citation>
    <scope>NUCLEOTIDE SEQUENCE</scope>
</reference>
<evidence type="ECO:0000313" key="2">
    <source>
        <dbReference type="Proteomes" id="UP000887116"/>
    </source>
</evidence>
<gene>
    <name evidence="1" type="ORF">TNCT_409501</name>
</gene>
<name>A0A8X6HQD1_TRICU</name>
<dbReference type="EMBL" id="BMAO01002210">
    <property type="protein sequence ID" value="GFQ79127.1"/>
    <property type="molecule type" value="Genomic_DNA"/>
</dbReference>
<evidence type="ECO:0000313" key="1">
    <source>
        <dbReference type="EMBL" id="GFQ79127.1"/>
    </source>
</evidence>
<protein>
    <submittedName>
        <fullName evidence="1">Uncharacterized protein</fullName>
    </submittedName>
</protein>
<organism evidence="1 2">
    <name type="scientific">Trichonephila clavata</name>
    <name type="common">Joro spider</name>
    <name type="synonym">Nephila clavata</name>
    <dbReference type="NCBI Taxonomy" id="2740835"/>
    <lineage>
        <taxon>Eukaryota</taxon>
        <taxon>Metazoa</taxon>
        <taxon>Ecdysozoa</taxon>
        <taxon>Arthropoda</taxon>
        <taxon>Chelicerata</taxon>
        <taxon>Arachnida</taxon>
        <taxon>Araneae</taxon>
        <taxon>Araneomorphae</taxon>
        <taxon>Entelegynae</taxon>
        <taxon>Araneoidea</taxon>
        <taxon>Nephilidae</taxon>
        <taxon>Trichonephila</taxon>
    </lineage>
</organism>
<dbReference type="AlphaFoldDB" id="A0A8X6HQD1"/>
<keyword evidence="2" id="KW-1185">Reference proteome</keyword>
<accession>A0A8X6HQD1</accession>
<proteinExistence type="predicted"/>